<proteinExistence type="predicted"/>
<evidence type="ECO:0000313" key="2">
    <source>
        <dbReference type="EMBL" id="RDI48004.1"/>
    </source>
</evidence>
<name>A0A370GZC0_9BACI</name>
<dbReference type="RefSeq" id="WP_114744195.1">
    <property type="nucleotide sequence ID" value="NZ_QQAY01000001.1"/>
</dbReference>
<dbReference type="Pfam" id="PF13799">
    <property type="entry name" value="DUF4183"/>
    <property type="match status" value="1"/>
</dbReference>
<dbReference type="OrthoDB" id="2455205at2"/>
<organism evidence="2 3">
    <name type="scientific">Falsibacillus pallidus</name>
    <dbReference type="NCBI Taxonomy" id="493781"/>
    <lineage>
        <taxon>Bacteria</taxon>
        <taxon>Bacillati</taxon>
        <taxon>Bacillota</taxon>
        <taxon>Bacilli</taxon>
        <taxon>Bacillales</taxon>
        <taxon>Bacillaceae</taxon>
        <taxon>Falsibacillus</taxon>
    </lineage>
</organism>
<feature type="domain" description="DUF4183" evidence="1">
    <location>
        <begin position="49"/>
        <end position="121"/>
    </location>
</feature>
<gene>
    <name evidence="2" type="ORF">DFR59_101672</name>
</gene>
<protein>
    <submittedName>
        <fullName evidence="2">Uncharacterized protein DUF4183</fullName>
    </submittedName>
</protein>
<sequence>MNNRKKSHIVRTKKVYDWVQMGTKIQAKINIVQNPDPVDPLKGATYQYNALSDGMKKIYTNEDELTQYGDRGILDPATATYINLFINGVLQPPSLFTVEPGKLTLNIETAPQEGVPIILQYITIFP</sequence>
<dbReference type="EMBL" id="QQAY01000001">
    <property type="protein sequence ID" value="RDI48004.1"/>
    <property type="molecule type" value="Genomic_DNA"/>
</dbReference>
<dbReference type="AlphaFoldDB" id="A0A370GZC0"/>
<reference evidence="2 3" key="1">
    <citation type="submission" date="2018-07" db="EMBL/GenBank/DDBJ databases">
        <title>Genomic Encyclopedia of Type Strains, Phase IV (KMG-IV): sequencing the most valuable type-strain genomes for metagenomic binning, comparative biology and taxonomic classification.</title>
        <authorList>
            <person name="Goeker M."/>
        </authorList>
    </citation>
    <scope>NUCLEOTIDE SEQUENCE [LARGE SCALE GENOMIC DNA]</scope>
    <source>
        <strain evidence="2 3">DSM 25281</strain>
    </source>
</reference>
<evidence type="ECO:0000313" key="3">
    <source>
        <dbReference type="Proteomes" id="UP000255326"/>
    </source>
</evidence>
<dbReference type="Proteomes" id="UP000255326">
    <property type="component" value="Unassembled WGS sequence"/>
</dbReference>
<evidence type="ECO:0000259" key="1">
    <source>
        <dbReference type="Pfam" id="PF13799"/>
    </source>
</evidence>
<keyword evidence="3" id="KW-1185">Reference proteome</keyword>
<comment type="caution">
    <text evidence="2">The sequence shown here is derived from an EMBL/GenBank/DDBJ whole genome shotgun (WGS) entry which is preliminary data.</text>
</comment>
<dbReference type="InterPro" id="IPR025237">
    <property type="entry name" value="DUF4183"/>
</dbReference>
<accession>A0A370GZC0</accession>